<proteinExistence type="inferred from homology"/>
<dbReference type="SUPFAM" id="SSF52080">
    <property type="entry name" value="Ribosomal proteins L15p and L18e"/>
    <property type="match status" value="1"/>
</dbReference>
<dbReference type="PANTHER" id="PTHR12934:SF11">
    <property type="entry name" value="LARGE RIBOSOMAL SUBUNIT PROTEIN UL15M"/>
    <property type="match status" value="1"/>
</dbReference>
<dbReference type="NCBIfam" id="TIGR01071">
    <property type="entry name" value="rplO_bact"/>
    <property type="match status" value="1"/>
</dbReference>
<comment type="caution">
    <text evidence="8">The sequence shown here is derived from an EMBL/GenBank/DDBJ whole genome shotgun (WGS) entry which is preliminary data.</text>
</comment>
<name>A0A0C2JYM5_THEKT</name>
<keyword evidence="3" id="KW-0687">Ribonucleoprotein</keyword>
<dbReference type="OrthoDB" id="361383at2759"/>
<evidence type="ECO:0000256" key="1">
    <source>
        <dbReference type="ARBA" id="ARBA00007320"/>
    </source>
</evidence>
<organism evidence="8 9">
    <name type="scientific">Thelohanellus kitauei</name>
    <name type="common">Myxosporean</name>
    <dbReference type="NCBI Taxonomy" id="669202"/>
    <lineage>
        <taxon>Eukaryota</taxon>
        <taxon>Metazoa</taxon>
        <taxon>Cnidaria</taxon>
        <taxon>Myxozoa</taxon>
        <taxon>Myxosporea</taxon>
        <taxon>Bivalvulida</taxon>
        <taxon>Platysporina</taxon>
        <taxon>Myxobolidae</taxon>
        <taxon>Thelohanellus</taxon>
    </lineage>
</organism>
<evidence type="ECO:0000256" key="5">
    <source>
        <dbReference type="ARBA" id="ARBA00035423"/>
    </source>
</evidence>
<feature type="region of interest" description="Disordered" evidence="6">
    <location>
        <begin position="33"/>
        <end position="77"/>
    </location>
</feature>
<feature type="compositionally biased region" description="Gly residues" evidence="6">
    <location>
        <begin position="49"/>
        <end position="63"/>
    </location>
</feature>
<evidence type="ECO:0000256" key="4">
    <source>
        <dbReference type="ARBA" id="ARBA00035299"/>
    </source>
</evidence>
<feature type="domain" description="Large ribosomal subunit protein uL15/eL18" evidence="7">
    <location>
        <begin position="103"/>
        <end position="179"/>
    </location>
</feature>
<keyword evidence="2 8" id="KW-0689">Ribosomal protein</keyword>
<gene>
    <name evidence="8" type="ORF">RF11_00696</name>
</gene>
<dbReference type="Gene3D" id="3.100.10.10">
    <property type="match status" value="1"/>
</dbReference>
<sequence>MLSLSNLRLPLLGGFQLFSGRNIGSKSTVRISNLRNRPGHRKKKIRLGRGQGSGRGKQAGRGMDGSTKSGTKPRTGFEGGQFPFYRMPPVLGKPPLNALEYTIINLHQLEYYIRHEKLDPSQIITMADLIKIGAVSKIKDGVVLLGSGKEHFQTPIRIEVSKASPAAVDSVNRAGGRVTCVYMSDVLRKKYQRFFQFNISKTTFDFINSLPFHEKEETCRLMKYFNVATPISFPPQRLLNIYVRKDLGGFLSIEPPETLNEKHDFEVIKLLKSK</sequence>
<evidence type="ECO:0000256" key="3">
    <source>
        <dbReference type="ARBA" id="ARBA00023274"/>
    </source>
</evidence>
<dbReference type="Proteomes" id="UP000031668">
    <property type="component" value="Unassembled WGS sequence"/>
</dbReference>
<comment type="similarity">
    <text evidence="1">Belongs to the universal ribosomal protein uL15 family.</text>
</comment>
<dbReference type="EMBL" id="JWZT01000332">
    <property type="protein sequence ID" value="KII74618.1"/>
    <property type="molecule type" value="Genomic_DNA"/>
</dbReference>
<dbReference type="InterPro" id="IPR036227">
    <property type="entry name" value="Ribosomal_uL15/eL18_sf"/>
</dbReference>
<dbReference type="GO" id="GO:0003735">
    <property type="term" value="F:structural constituent of ribosome"/>
    <property type="evidence" value="ECO:0007669"/>
    <property type="project" value="InterPro"/>
</dbReference>
<dbReference type="GO" id="GO:0005762">
    <property type="term" value="C:mitochondrial large ribosomal subunit"/>
    <property type="evidence" value="ECO:0007669"/>
    <property type="project" value="TreeGrafter"/>
</dbReference>
<feature type="compositionally biased region" description="Basic residues" evidence="6">
    <location>
        <begin position="37"/>
        <end position="47"/>
    </location>
</feature>
<dbReference type="Pfam" id="PF00828">
    <property type="entry name" value="Ribosomal_L27A"/>
    <property type="match status" value="1"/>
</dbReference>
<evidence type="ECO:0000313" key="9">
    <source>
        <dbReference type="Proteomes" id="UP000031668"/>
    </source>
</evidence>
<evidence type="ECO:0000256" key="2">
    <source>
        <dbReference type="ARBA" id="ARBA00022980"/>
    </source>
</evidence>
<keyword evidence="9" id="KW-1185">Reference proteome</keyword>
<reference evidence="8 9" key="1">
    <citation type="journal article" date="2014" name="Genome Biol. Evol.">
        <title>The genome of the myxosporean Thelohanellus kitauei shows adaptations to nutrient acquisition within its fish host.</title>
        <authorList>
            <person name="Yang Y."/>
            <person name="Xiong J."/>
            <person name="Zhou Z."/>
            <person name="Huo F."/>
            <person name="Miao W."/>
            <person name="Ran C."/>
            <person name="Liu Y."/>
            <person name="Zhang J."/>
            <person name="Feng J."/>
            <person name="Wang M."/>
            <person name="Wang M."/>
            <person name="Wang L."/>
            <person name="Yao B."/>
        </authorList>
    </citation>
    <scope>NUCLEOTIDE SEQUENCE [LARGE SCALE GENOMIC DNA]</scope>
    <source>
        <strain evidence="8">Wuqing</strain>
    </source>
</reference>
<dbReference type="InterPro" id="IPR021131">
    <property type="entry name" value="Ribosomal_uL15/eL18"/>
</dbReference>
<dbReference type="HAMAP" id="MF_01341">
    <property type="entry name" value="Ribosomal_uL15"/>
    <property type="match status" value="1"/>
</dbReference>
<evidence type="ECO:0000259" key="7">
    <source>
        <dbReference type="Pfam" id="PF00828"/>
    </source>
</evidence>
<dbReference type="AlphaFoldDB" id="A0A0C2JYM5"/>
<protein>
    <recommendedName>
        <fullName evidence="4">Large ribosomal subunit protein uL15m</fullName>
    </recommendedName>
    <alternativeName>
        <fullName evidence="5">39S ribosomal protein L15, mitochondrial</fullName>
    </alternativeName>
</protein>
<dbReference type="InterPro" id="IPR030878">
    <property type="entry name" value="Ribosomal_uL15"/>
</dbReference>
<evidence type="ECO:0000313" key="8">
    <source>
        <dbReference type="EMBL" id="KII74618.1"/>
    </source>
</evidence>
<dbReference type="PANTHER" id="PTHR12934">
    <property type="entry name" value="50S RIBOSOMAL PROTEIN L15"/>
    <property type="match status" value="1"/>
</dbReference>
<accession>A0A0C2JYM5</accession>
<evidence type="ECO:0000256" key="6">
    <source>
        <dbReference type="SAM" id="MobiDB-lite"/>
    </source>
</evidence>
<dbReference type="InterPro" id="IPR005749">
    <property type="entry name" value="Ribosomal_uL15_bac-type"/>
</dbReference>
<dbReference type="GO" id="GO:0006412">
    <property type="term" value="P:translation"/>
    <property type="evidence" value="ECO:0007669"/>
    <property type="project" value="InterPro"/>
</dbReference>